<reference evidence="11" key="1">
    <citation type="journal article" date="2019" name="Int. J. Syst. Evol. Microbiol.">
        <title>The Global Catalogue of Microorganisms (GCM) 10K type strain sequencing project: providing services to taxonomists for standard genome sequencing and annotation.</title>
        <authorList>
            <consortium name="The Broad Institute Genomics Platform"/>
            <consortium name="The Broad Institute Genome Sequencing Center for Infectious Disease"/>
            <person name="Wu L."/>
            <person name="Ma J."/>
        </authorList>
    </citation>
    <scope>NUCLEOTIDE SEQUENCE [LARGE SCALE GENOMIC DNA]</scope>
    <source>
        <strain evidence="11">JCM 4733</strain>
    </source>
</reference>
<sequence>MPSGLRARLRSALATAVLAAAGTVLPFLPAHPAHAQPAGGSPAFEQQVLFKSAQDPGYACFRIPAVVRTADGALLAFAEGRVLNCGDAADIDIVLKRSTDGGRTWGPLQVVNEGAGDTHGNPAPVVDRVTGRVWLAQTYNTGRTDSASCPVPCDRTPHLQYSDDGGRTWSPPRDLSPEILPADWNSWYATGPVHGIQLTRGRYAGRLVFGVNTETWDGSRVTANHAALIVSDDHGGHWRIGATDTWPIATDGTFRQKPSELTLAERGDGSILVSGREQDGTDLGHRTQAVSRDGGGSFTAPFRDLPDLYTPQVQGSLLRLGDRLLLACPGDPDRRRTMMIRSSYDGGRTWDGVDRGTVVTTDWAGYSDLVRVDSGTVGLLYEGGAVDARDEIRFARFTEDWPAPRRGPDPVTADLAPHARPAAVLGGPGATEGVSGGALEFDGTDDAVRLPYRTGLPLGAKDFTVSLWFRYTATAGEQPLLWMGGIGTSQPQVWLRGEPANNRVRGLITVRNGATPPQTASVSTDTAYNDGRWHHAVLRRSGGRLSLSVDGALSSAADVPGSVSRNSPFGVHLGQRMDSRALLTGALDEVRVWDRALTDAELADPKVLRSPQDTVLWLPLNRVRG</sequence>
<organism evidence="10 11">
    <name type="scientific">Streptomyces canarius</name>
    <dbReference type="NCBI Taxonomy" id="285453"/>
    <lineage>
        <taxon>Bacteria</taxon>
        <taxon>Bacillati</taxon>
        <taxon>Actinomycetota</taxon>
        <taxon>Actinomycetes</taxon>
        <taxon>Kitasatosporales</taxon>
        <taxon>Streptomycetaceae</taxon>
        <taxon>Streptomyces</taxon>
    </lineage>
</organism>
<protein>
    <recommendedName>
        <fullName evidence="3">exo-alpha-sialidase</fullName>
        <ecNumber evidence="3">3.2.1.18</ecNumber>
    </recommendedName>
</protein>
<dbReference type="EMBL" id="BMVN01000010">
    <property type="protein sequence ID" value="GHA26982.1"/>
    <property type="molecule type" value="Genomic_DNA"/>
</dbReference>
<dbReference type="PANTHER" id="PTHR10628:SF30">
    <property type="entry name" value="EXO-ALPHA-SIALIDASE"/>
    <property type="match status" value="1"/>
</dbReference>
<dbReference type="Proteomes" id="UP000653644">
    <property type="component" value="Unassembled WGS sequence"/>
</dbReference>
<dbReference type="SMART" id="SM00560">
    <property type="entry name" value="LamGL"/>
    <property type="match status" value="1"/>
</dbReference>
<keyword evidence="11" id="KW-1185">Reference proteome</keyword>
<dbReference type="Pfam" id="PF13088">
    <property type="entry name" value="BNR_2"/>
    <property type="match status" value="1"/>
</dbReference>
<dbReference type="RefSeq" id="WP_189886854.1">
    <property type="nucleotide sequence ID" value="NZ_BMVN01000010.1"/>
</dbReference>
<comment type="similarity">
    <text evidence="2">Belongs to the glycosyl hydrolase 33 family.</text>
</comment>
<dbReference type="InterPro" id="IPR001791">
    <property type="entry name" value="Laminin_G"/>
</dbReference>
<dbReference type="EC" id="3.2.1.18" evidence="3"/>
<dbReference type="PANTHER" id="PTHR10628">
    <property type="entry name" value="SIALIDASE"/>
    <property type="match status" value="1"/>
</dbReference>
<evidence type="ECO:0000259" key="9">
    <source>
        <dbReference type="SMART" id="SM00560"/>
    </source>
</evidence>
<dbReference type="CDD" id="cd15482">
    <property type="entry name" value="Sialidase_non-viral"/>
    <property type="match status" value="1"/>
</dbReference>
<dbReference type="SMART" id="SM00282">
    <property type="entry name" value="LamG"/>
    <property type="match status" value="1"/>
</dbReference>
<feature type="chain" id="PRO_5047481428" description="exo-alpha-sialidase" evidence="7">
    <location>
        <begin position="36"/>
        <end position="625"/>
    </location>
</feature>
<dbReference type="SUPFAM" id="SSF49899">
    <property type="entry name" value="Concanavalin A-like lectins/glucanases"/>
    <property type="match status" value="1"/>
</dbReference>
<evidence type="ECO:0000259" key="8">
    <source>
        <dbReference type="SMART" id="SM00282"/>
    </source>
</evidence>
<evidence type="ECO:0000256" key="3">
    <source>
        <dbReference type="ARBA" id="ARBA00012733"/>
    </source>
</evidence>
<dbReference type="Gene3D" id="2.120.10.10">
    <property type="match status" value="1"/>
</dbReference>
<dbReference type="CDD" id="cd00110">
    <property type="entry name" value="LamG"/>
    <property type="match status" value="1"/>
</dbReference>
<evidence type="ECO:0000256" key="7">
    <source>
        <dbReference type="SAM" id="SignalP"/>
    </source>
</evidence>
<gene>
    <name evidence="10" type="ORF">GCM10010345_34630</name>
</gene>
<feature type="region of interest" description="Disordered" evidence="6">
    <location>
        <begin position="272"/>
        <end position="303"/>
    </location>
</feature>
<evidence type="ECO:0000256" key="2">
    <source>
        <dbReference type="ARBA" id="ARBA00009348"/>
    </source>
</evidence>
<comment type="catalytic activity">
    <reaction evidence="1">
        <text>Hydrolysis of alpha-(2-&gt;3)-, alpha-(2-&gt;6)-, alpha-(2-&gt;8)- glycosidic linkages of terminal sialic acid residues in oligosaccharides, glycoproteins, glycolipids, colominic acid and synthetic substrates.</text>
        <dbReference type="EC" id="3.2.1.18"/>
    </reaction>
</comment>
<evidence type="ECO:0000256" key="1">
    <source>
        <dbReference type="ARBA" id="ARBA00000427"/>
    </source>
</evidence>
<name>A0ABQ3CNC0_9ACTN</name>
<keyword evidence="4 7" id="KW-0732">Signal</keyword>
<accession>A0ABQ3CNC0</accession>
<dbReference type="SUPFAM" id="SSF50939">
    <property type="entry name" value="Sialidases"/>
    <property type="match status" value="1"/>
</dbReference>
<proteinExistence type="inferred from homology"/>
<dbReference type="InterPro" id="IPR013320">
    <property type="entry name" value="ConA-like_dom_sf"/>
</dbReference>
<dbReference type="InterPro" id="IPR036278">
    <property type="entry name" value="Sialidase_sf"/>
</dbReference>
<feature type="compositionally biased region" description="Basic and acidic residues" evidence="6">
    <location>
        <begin position="276"/>
        <end position="285"/>
    </location>
</feature>
<dbReference type="Pfam" id="PF13385">
    <property type="entry name" value="Laminin_G_3"/>
    <property type="match status" value="1"/>
</dbReference>
<feature type="signal peptide" evidence="7">
    <location>
        <begin position="1"/>
        <end position="35"/>
    </location>
</feature>
<keyword evidence="5" id="KW-1015">Disulfide bond</keyword>
<dbReference type="InterPro" id="IPR006558">
    <property type="entry name" value="LamG-like"/>
</dbReference>
<feature type="domain" description="LamG-like jellyroll fold" evidence="9">
    <location>
        <begin position="461"/>
        <end position="600"/>
    </location>
</feature>
<evidence type="ECO:0000256" key="6">
    <source>
        <dbReference type="SAM" id="MobiDB-lite"/>
    </source>
</evidence>
<evidence type="ECO:0000313" key="10">
    <source>
        <dbReference type="EMBL" id="GHA26982.1"/>
    </source>
</evidence>
<evidence type="ECO:0000256" key="4">
    <source>
        <dbReference type="ARBA" id="ARBA00022729"/>
    </source>
</evidence>
<evidence type="ECO:0000313" key="11">
    <source>
        <dbReference type="Proteomes" id="UP000653644"/>
    </source>
</evidence>
<feature type="domain" description="Laminin G" evidence="8">
    <location>
        <begin position="461"/>
        <end position="595"/>
    </location>
</feature>
<evidence type="ECO:0000256" key="5">
    <source>
        <dbReference type="ARBA" id="ARBA00023157"/>
    </source>
</evidence>
<dbReference type="InterPro" id="IPR011040">
    <property type="entry name" value="Sialidase"/>
</dbReference>
<dbReference type="InterPro" id="IPR026856">
    <property type="entry name" value="Sialidase_fam"/>
</dbReference>
<dbReference type="Gene3D" id="2.60.120.200">
    <property type="match status" value="1"/>
</dbReference>
<comment type="caution">
    <text evidence="10">The sequence shown here is derived from an EMBL/GenBank/DDBJ whole genome shotgun (WGS) entry which is preliminary data.</text>
</comment>